<keyword evidence="3" id="KW-1185">Reference proteome</keyword>
<feature type="compositionally biased region" description="Low complexity" evidence="1">
    <location>
        <begin position="133"/>
        <end position="157"/>
    </location>
</feature>
<protein>
    <submittedName>
        <fullName evidence="2">Uncharacterized protein</fullName>
    </submittedName>
</protein>
<gene>
    <name evidence="2" type="ORF">C7B82_07965</name>
</gene>
<reference evidence="3" key="1">
    <citation type="submission" date="2018-02" db="EMBL/GenBank/DDBJ databases">
        <authorList>
            <person name="Moore K."/>
            <person name="Momper L."/>
        </authorList>
    </citation>
    <scope>NUCLEOTIDE SEQUENCE [LARGE SCALE GENOMIC DNA]</scope>
    <source>
        <strain evidence="3">ULC18</strain>
    </source>
</reference>
<dbReference type="RefSeq" id="WP_106255772.1">
    <property type="nucleotide sequence ID" value="NZ_CAWNSW010000090.1"/>
</dbReference>
<accession>A0A2T1EDT1</accession>
<organism evidence="2 3">
    <name type="scientific">Stenomitos frigidus ULC18</name>
    <dbReference type="NCBI Taxonomy" id="2107698"/>
    <lineage>
        <taxon>Bacteria</taxon>
        <taxon>Bacillati</taxon>
        <taxon>Cyanobacteriota</taxon>
        <taxon>Cyanophyceae</taxon>
        <taxon>Leptolyngbyales</taxon>
        <taxon>Leptolyngbyaceae</taxon>
        <taxon>Stenomitos</taxon>
    </lineage>
</organism>
<evidence type="ECO:0000313" key="2">
    <source>
        <dbReference type="EMBL" id="PSB30855.1"/>
    </source>
</evidence>
<evidence type="ECO:0000256" key="1">
    <source>
        <dbReference type="SAM" id="MobiDB-lite"/>
    </source>
</evidence>
<name>A0A2T1EDT1_9CYAN</name>
<sequence>MANSHVSYLQTLAKDEAVAFVASLQKVKEHLSHELHWVNEQVQQKTIQLQGIETLLSEAAGLGIAPSYTASTPGLTASASEVSASSVAEAVLSSVSQATAPPPAPAELAAANGNNPTVSAAAPTGSSVVAPAAASVPNAATSAPPKRGKRQQSQSSKPKQDTKLAAAKPSTAKAEKPVRSTAPSSEASKAPLSGFQKFLQTGFQDKSMTEAVGEILKNATKPLNTDAIMAELYHGLSNDSYQRAKSSLSNILSVGKTKGKWKSPARGMYMGNAVAAKAK</sequence>
<dbReference type="EMBL" id="PVWK01000047">
    <property type="protein sequence ID" value="PSB30855.1"/>
    <property type="molecule type" value="Genomic_DNA"/>
</dbReference>
<dbReference type="Proteomes" id="UP000239576">
    <property type="component" value="Unassembled WGS sequence"/>
</dbReference>
<dbReference type="AlphaFoldDB" id="A0A2T1EDT1"/>
<feature type="region of interest" description="Disordered" evidence="1">
    <location>
        <begin position="133"/>
        <end position="189"/>
    </location>
</feature>
<comment type="caution">
    <text evidence="2">The sequence shown here is derived from an EMBL/GenBank/DDBJ whole genome shotgun (WGS) entry which is preliminary data.</text>
</comment>
<dbReference type="OrthoDB" id="574731at2"/>
<evidence type="ECO:0000313" key="3">
    <source>
        <dbReference type="Proteomes" id="UP000239576"/>
    </source>
</evidence>
<proteinExistence type="predicted"/>
<reference evidence="2 3" key="2">
    <citation type="submission" date="2018-03" db="EMBL/GenBank/DDBJ databases">
        <title>The ancient ancestry and fast evolution of plastids.</title>
        <authorList>
            <person name="Moore K.R."/>
            <person name="Magnabosco C."/>
            <person name="Momper L."/>
            <person name="Gold D.A."/>
            <person name="Bosak T."/>
            <person name="Fournier G.P."/>
        </authorList>
    </citation>
    <scope>NUCLEOTIDE SEQUENCE [LARGE SCALE GENOMIC DNA]</scope>
    <source>
        <strain evidence="2 3">ULC18</strain>
    </source>
</reference>